<organism evidence="1 2">
    <name type="scientific">Paenibacillus hexagrammi</name>
    <dbReference type="NCBI Taxonomy" id="2908839"/>
    <lineage>
        <taxon>Bacteria</taxon>
        <taxon>Bacillati</taxon>
        <taxon>Bacillota</taxon>
        <taxon>Bacilli</taxon>
        <taxon>Bacillales</taxon>
        <taxon>Paenibacillaceae</taxon>
        <taxon>Paenibacillus</taxon>
    </lineage>
</organism>
<reference evidence="1 2" key="1">
    <citation type="journal article" date="2024" name="Int. J. Syst. Evol. Microbiol.">
        <title>Paenibacillus hexagrammi sp. nov., a novel bacterium isolated from the gut content of Hexagrammos agrammus.</title>
        <authorList>
            <person name="Jung H.K."/>
            <person name="Kim D.G."/>
            <person name="Zin H."/>
            <person name="Park J."/>
            <person name="Jung H."/>
            <person name="Kim Y.O."/>
            <person name="Kong H.J."/>
            <person name="Kim J.W."/>
            <person name="Kim Y.S."/>
        </authorList>
    </citation>
    <scope>NUCLEOTIDE SEQUENCE [LARGE SCALE GENOMIC DNA]</scope>
    <source>
        <strain evidence="1 2">YPD9-1</strain>
    </source>
</reference>
<proteinExistence type="predicted"/>
<gene>
    <name evidence="1" type="ORF">L0M14_07250</name>
</gene>
<keyword evidence="2" id="KW-1185">Reference proteome</keyword>
<name>A0ABY3SLK4_9BACL</name>
<evidence type="ECO:0000313" key="1">
    <source>
        <dbReference type="EMBL" id="UJF34934.1"/>
    </source>
</evidence>
<accession>A0ABY3SLK4</accession>
<protein>
    <submittedName>
        <fullName evidence="1">Uncharacterized protein</fullName>
    </submittedName>
</protein>
<dbReference type="RefSeq" id="WP_235121507.1">
    <property type="nucleotide sequence ID" value="NZ_CP090978.1"/>
</dbReference>
<dbReference type="Proteomes" id="UP001649230">
    <property type="component" value="Chromosome"/>
</dbReference>
<sequence length="45" mass="5244">MVKESMTLGQFMIRPQKPSRTRRPVLLIRIPGGKKTAKLIRYVFT</sequence>
<evidence type="ECO:0000313" key="2">
    <source>
        <dbReference type="Proteomes" id="UP001649230"/>
    </source>
</evidence>
<dbReference type="EMBL" id="CP090978">
    <property type="protein sequence ID" value="UJF34934.1"/>
    <property type="molecule type" value="Genomic_DNA"/>
</dbReference>